<keyword evidence="14" id="KW-1185">Reference proteome</keyword>
<dbReference type="InterPro" id="IPR003594">
    <property type="entry name" value="HATPase_dom"/>
</dbReference>
<dbReference type="SUPFAM" id="SSF55874">
    <property type="entry name" value="ATPase domain of HSP90 chaperone/DNA topoisomerase II/histidine kinase"/>
    <property type="match status" value="1"/>
</dbReference>
<dbReference type="InterPro" id="IPR004358">
    <property type="entry name" value="Sig_transdc_His_kin-like_C"/>
</dbReference>
<feature type="transmembrane region" description="Helical" evidence="11">
    <location>
        <begin position="37"/>
        <end position="55"/>
    </location>
</feature>
<keyword evidence="6 11" id="KW-0812">Transmembrane</keyword>
<comment type="catalytic activity">
    <reaction evidence="1">
        <text>ATP + protein L-histidine = ADP + protein N-phospho-L-histidine.</text>
        <dbReference type="EC" id="2.7.13.3"/>
    </reaction>
</comment>
<evidence type="ECO:0000256" key="1">
    <source>
        <dbReference type="ARBA" id="ARBA00000085"/>
    </source>
</evidence>
<keyword evidence="7" id="KW-0418">Kinase</keyword>
<dbReference type="EMBL" id="FQXP01000004">
    <property type="protein sequence ID" value="SHH68651.1"/>
    <property type="molecule type" value="Genomic_DNA"/>
</dbReference>
<evidence type="ECO:0000256" key="9">
    <source>
        <dbReference type="ARBA" id="ARBA00023012"/>
    </source>
</evidence>
<evidence type="ECO:0000256" key="2">
    <source>
        <dbReference type="ARBA" id="ARBA00004651"/>
    </source>
</evidence>
<dbReference type="PRINTS" id="PR00344">
    <property type="entry name" value="BCTRLSENSOR"/>
</dbReference>
<evidence type="ECO:0000256" key="3">
    <source>
        <dbReference type="ARBA" id="ARBA00012438"/>
    </source>
</evidence>
<organism evidence="13 14">
    <name type="scientific">Clostridium collagenovorans DSM 3089</name>
    <dbReference type="NCBI Taxonomy" id="1121306"/>
    <lineage>
        <taxon>Bacteria</taxon>
        <taxon>Bacillati</taxon>
        <taxon>Bacillota</taxon>
        <taxon>Clostridia</taxon>
        <taxon>Eubacteriales</taxon>
        <taxon>Clostridiaceae</taxon>
        <taxon>Clostridium</taxon>
    </lineage>
</organism>
<reference evidence="13 14" key="1">
    <citation type="submission" date="2016-11" db="EMBL/GenBank/DDBJ databases">
        <authorList>
            <person name="Jaros S."/>
            <person name="Januszkiewicz K."/>
            <person name="Wedrychowicz H."/>
        </authorList>
    </citation>
    <scope>NUCLEOTIDE SEQUENCE [LARGE SCALE GENOMIC DNA]</scope>
    <source>
        <strain evidence="13 14">DSM 3089</strain>
    </source>
</reference>
<keyword evidence="9" id="KW-0902">Two-component regulatory system</keyword>
<comment type="subcellular location">
    <subcellularLocation>
        <location evidence="2">Cell membrane</location>
        <topology evidence="2">Multi-pass membrane protein</topology>
    </subcellularLocation>
</comment>
<evidence type="ECO:0000313" key="14">
    <source>
        <dbReference type="Proteomes" id="UP000184526"/>
    </source>
</evidence>
<dbReference type="SMART" id="SM00387">
    <property type="entry name" value="HATPase_c"/>
    <property type="match status" value="1"/>
</dbReference>
<dbReference type="InterPro" id="IPR050351">
    <property type="entry name" value="BphY/WalK/GraS-like"/>
</dbReference>
<accession>A0A1M5V086</accession>
<feature type="transmembrane region" description="Helical" evidence="11">
    <location>
        <begin position="12"/>
        <end position="31"/>
    </location>
</feature>
<dbReference type="PANTHER" id="PTHR45453:SF2">
    <property type="entry name" value="HISTIDINE KINASE"/>
    <property type="match status" value="1"/>
</dbReference>
<dbReference type="Pfam" id="PF02518">
    <property type="entry name" value="HATPase_c"/>
    <property type="match status" value="1"/>
</dbReference>
<keyword evidence="8 11" id="KW-1133">Transmembrane helix</keyword>
<dbReference type="InterPro" id="IPR036890">
    <property type="entry name" value="HATPase_C_sf"/>
</dbReference>
<dbReference type="STRING" id="1121306.SAMN02745196_01029"/>
<evidence type="ECO:0000259" key="12">
    <source>
        <dbReference type="PROSITE" id="PS50109"/>
    </source>
</evidence>
<evidence type="ECO:0000256" key="4">
    <source>
        <dbReference type="ARBA" id="ARBA00022475"/>
    </source>
</evidence>
<evidence type="ECO:0000256" key="10">
    <source>
        <dbReference type="ARBA" id="ARBA00023136"/>
    </source>
</evidence>
<keyword evidence="10 11" id="KW-0472">Membrane</keyword>
<dbReference type="InterPro" id="IPR005467">
    <property type="entry name" value="His_kinase_dom"/>
</dbReference>
<proteinExistence type="predicted"/>
<feature type="domain" description="Histidine kinase" evidence="12">
    <location>
        <begin position="126"/>
        <end position="332"/>
    </location>
</feature>
<gene>
    <name evidence="13" type="ORF">SAMN02745196_01029</name>
</gene>
<dbReference type="AlphaFoldDB" id="A0A1M5V086"/>
<dbReference type="Gene3D" id="3.30.565.10">
    <property type="entry name" value="Histidine kinase-like ATPase, C-terminal domain"/>
    <property type="match status" value="1"/>
</dbReference>
<dbReference type="EC" id="2.7.13.3" evidence="3"/>
<evidence type="ECO:0000313" key="13">
    <source>
        <dbReference type="EMBL" id="SHH68651.1"/>
    </source>
</evidence>
<evidence type="ECO:0000256" key="8">
    <source>
        <dbReference type="ARBA" id="ARBA00022989"/>
    </source>
</evidence>
<dbReference type="Proteomes" id="UP000184526">
    <property type="component" value="Unassembled WGS sequence"/>
</dbReference>
<name>A0A1M5V086_9CLOT</name>
<keyword evidence="5" id="KW-0808">Transferase</keyword>
<dbReference type="GO" id="GO:0016036">
    <property type="term" value="P:cellular response to phosphate starvation"/>
    <property type="evidence" value="ECO:0007669"/>
    <property type="project" value="TreeGrafter"/>
</dbReference>
<evidence type="ECO:0000256" key="5">
    <source>
        <dbReference type="ARBA" id="ARBA00022679"/>
    </source>
</evidence>
<evidence type="ECO:0000256" key="7">
    <source>
        <dbReference type="ARBA" id="ARBA00022777"/>
    </source>
</evidence>
<dbReference type="RefSeq" id="WP_072830767.1">
    <property type="nucleotide sequence ID" value="NZ_FQXP01000004.1"/>
</dbReference>
<dbReference type="PROSITE" id="PS50109">
    <property type="entry name" value="HIS_KIN"/>
    <property type="match status" value="1"/>
</dbReference>
<sequence>MRLKYYLQNKVVHISMYIVLMGLIQFMLYMFKVPSPLMISILILMLTFIILEVTYDYNRKKDFFNEFLENLDQLDKKYLITEIIKKPNFIEGKIIYESLQDINKNIYEEIEQYKNSVSDFKEYIEMWIHEVKIPIASSVLILHNNKPDTVKKVQLQINRIESYVEQVLYYVRSKNAEKDYLIKQCNLKEIINSVVRKNKDILISKHIAINVEDVSESILSDSKWLEFIINQIISNSIKYSKDESPKISFRSESKEGKIILHIEDNGLGINKSDLPRVFNKSFTGENGRGNSSSTGMGLYLCKKLCNKIGHFIEVNSEKNIFTRVSITFNCDEYYKDVR</sequence>
<evidence type="ECO:0000256" key="11">
    <source>
        <dbReference type="SAM" id="Phobius"/>
    </source>
</evidence>
<evidence type="ECO:0000256" key="6">
    <source>
        <dbReference type="ARBA" id="ARBA00022692"/>
    </source>
</evidence>
<dbReference type="PANTHER" id="PTHR45453">
    <property type="entry name" value="PHOSPHATE REGULON SENSOR PROTEIN PHOR"/>
    <property type="match status" value="1"/>
</dbReference>
<protein>
    <recommendedName>
        <fullName evidence="3">histidine kinase</fullName>
        <ecNumber evidence="3">2.7.13.3</ecNumber>
    </recommendedName>
</protein>
<dbReference type="OrthoDB" id="9780487at2"/>
<dbReference type="GO" id="GO:0004721">
    <property type="term" value="F:phosphoprotein phosphatase activity"/>
    <property type="evidence" value="ECO:0007669"/>
    <property type="project" value="TreeGrafter"/>
</dbReference>
<keyword evidence="4" id="KW-1003">Cell membrane</keyword>
<dbReference type="GO" id="GO:0005886">
    <property type="term" value="C:plasma membrane"/>
    <property type="evidence" value="ECO:0007669"/>
    <property type="project" value="UniProtKB-SubCell"/>
</dbReference>
<dbReference type="GO" id="GO:0000155">
    <property type="term" value="F:phosphorelay sensor kinase activity"/>
    <property type="evidence" value="ECO:0007669"/>
    <property type="project" value="TreeGrafter"/>
</dbReference>